<dbReference type="InterPro" id="IPR011008">
    <property type="entry name" value="Dimeric_a/b-barrel"/>
</dbReference>
<dbReference type="PANTHER" id="PTHR43239">
    <property type="entry name" value="UPF0734 PROTEIN DDB_G0273871/DDB_G0273177"/>
    <property type="match status" value="1"/>
</dbReference>
<reference evidence="1 2" key="1">
    <citation type="submission" date="2023-07" db="EMBL/GenBank/DDBJ databases">
        <title>Sorghum-associated microbial communities from plants grown in Nebraska, USA.</title>
        <authorList>
            <person name="Schachtman D."/>
        </authorList>
    </citation>
    <scope>NUCLEOTIDE SEQUENCE [LARGE SCALE GENOMIC DNA]</scope>
    <source>
        <strain evidence="1 2">DS2154</strain>
    </source>
</reference>
<dbReference type="InterPro" id="IPR008000">
    <property type="entry name" value="Rham/fucose_mutarotase"/>
</dbReference>
<sequence>MATRHCLALDLHDDPETIAAYRRWHAPGGPPAAVTESIRRAGILDMQIWLTGPRLFMIMETGPDFSPEAKAAADAADADVQAWEALMGKFQKALPWAAPGEKWTPAEQIFSLAEQP</sequence>
<name>A0ABU1MTL5_9CAUL</name>
<gene>
    <name evidence="1" type="ORF">J2800_000153</name>
</gene>
<keyword evidence="2" id="KW-1185">Reference proteome</keyword>
<proteinExistence type="predicted"/>
<dbReference type="GO" id="GO:0062192">
    <property type="term" value="F:L-rhamnose mutarotase activity"/>
    <property type="evidence" value="ECO:0007669"/>
    <property type="project" value="UniProtKB-EC"/>
</dbReference>
<dbReference type="Proteomes" id="UP001262754">
    <property type="component" value="Unassembled WGS sequence"/>
</dbReference>
<dbReference type="InterPro" id="IPR052996">
    <property type="entry name" value="Carb_Metab_Mutarotase"/>
</dbReference>
<dbReference type="SUPFAM" id="SSF54909">
    <property type="entry name" value="Dimeric alpha+beta barrel"/>
    <property type="match status" value="1"/>
</dbReference>
<dbReference type="EMBL" id="JAVDRL010000001">
    <property type="protein sequence ID" value="MDR6529438.1"/>
    <property type="molecule type" value="Genomic_DNA"/>
</dbReference>
<evidence type="ECO:0000313" key="2">
    <source>
        <dbReference type="Proteomes" id="UP001262754"/>
    </source>
</evidence>
<organism evidence="1 2">
    <name type="scientific">Caulobacter rhizosphaerae</name>
    <dbReference type="NCBI Taxonomy" id="2010972"/>
    <lineage>
        <taxon>Bacteria</taxon>
        <taxon>Pseudomonadati</taxon>
        <taxon>Pseudomonadota</taxon>
        <taxon>Alphaproteobacteria</taxon>
        <taxon>Caulobacterales</taxon>
        <taxon>Caulobacteraceae</taxon>
        <taxon>Caulobacter</taxon>
    </lineage>
</organism>
<keyword evidence="1" id="KW-0413">Isomerase</keyword>
<comment type="caution">
    <text evidence="1">The sequence shown here is derived from an EMBL/GenBank/DDBJ whole genome shotgun (WGS) entry which is preliminary data.</text>
</comment>
<evidence type="ECO:0000313" key="1">
    <source>
        <dbReference type="EMBL" id="MDR6529438.1"/>
    </source>
</evidence>
<dbReference type="PANTHER" id="PTHR43239:SF1">
    <property type="entry name" value="UPF0734 PROTEIN DDB_G0273871_DDB_G0273177"/>
    <property type="match status" value="1"/>
</dbReference>
<accession>A0ABU1MTL5</accession>
<dbReference type="RefSeq" id="WP_310028264.1">
    <property type="nucleotide sequence ID" value="NZ_JAVDRL010000001.1"/>
</dbReference>
<protein>
    <submittedName>
        <fullName evidence="1">L-rhamnose mutarotase</fullName>
        <ecNumber evidence="1">5.1.3.32</ecNumber>
    </submittedName>
</protein>
<dbReference type="Pfam" id="PF05336">
    <property type="entry name" value="rhaM"/>
    <property type="match status" value="1"/>
</dbReference>
<dbReference type="EC" id="5.1.3.32" evidence="1"/>
<dbReference type="Gene3D" id="3.30.70.100">
    <property type="match status" value="1"/>
</dbReference>